<feature type="transmembrane region" description="Helical" evidence="7">
    <location>
        <begin position="99"/>
        <end position="122"/>
    </location>
</feature>
<dbReference type="AlphaFoldDB" id="A0A9X7W2S5"/>
<evidence type="ECO:0000256" key="4">
    <source>
        <dbReference type="ARBA" id="ARBA00022692"/>
    </source>
</evidence>
<protein>
    <submittedName>
        <fullName evidence="9">Sugar ABC transporter permease</fullName>
    </submittedName>
</protein>
<reference evidence="9 10" key="1">
    <citation type="submission" date="2021-02" db="EMBL/GenBank/DDBJ databases">
        <title>Alicyclobacillus curvatus sp. nov. and Alicyclobacillus mengziensis sp. nov., two acidophilic bacteria isolated from acid mine drainage.</title>
        <authorList>
            <person name="Huang Y."/>
        </authorList>
    </citation>
    <scope>NUCLEOTIDE SEQUENCE [LARGE SCALE GENOMIC DNA]</scope>
    <source>
        <strain evidence="9 10">S30H14</strain>
    </source>
</reference>
<proteinExistence type="inferred from homology"/>
<comment type="similarity">
    <text evidence="7">Belongs to the binding-protein-dependent transport system permease family.</text>
</comment>
<dbReference type="PANTHER" id="PTHR43227">
    <property type="entry name" value="BLL4140 PROTEIN"/>
    <property type="match status" value="1"/>
</dbReference>
<evidence type="ECO:0000256" key="5">
    <source>
        <dbReference type="ARBA" id="ARBA00022989"/>
    </source>
</evidence>
<accession>A0A9X7W2S5</accession>
<evidence type="ECO:0000256" key="7">
    <source>
        <dbReference type="RuleBase" id="RU363032"/>
    </source>
</evidence>
<keyword evidence="10" id="KW-1185">Reference proteome</keyword>
<dbReference type="InterPro" id="IPR035906">
    <property type="entry name" value="MetI-like_sf"/>
</dbReference>
<organism evidence="9 10">
    <name type="scientific">Alicyclobacillus mengziensis</name>
    <dbReference type="NCBI Taxonomy" id="2931921"/>
    <lineage>
        <taxon>Bacteria</taxon>
        <taxon>Bacillati</taxon>
        <taxon>Bacillota</taxon>
        <taxon>Bacilli</taxon>
        <taxon>Bacillales</taxon>
        <taxon>Alicyclobacillaceae</taxon>
        <taxon>Alicyclobacillus</taxon>
    </lineage>
</organism>
<feature type="transmembrane region" description="Helical" evidence="7">
    <location>
        <begin position="153"/>
        <end position="173"/>
    </location>
</feature>
<dbReference type="GO" id="GO:0055085">
    <property type="term" value="P:transmembrane transport"/>
    <property type="evidence" value="ECO:0007669"/>
    <property type="project" value="InterPro"/>
</dbReference>
<dbReference type="GO" id="GO:0005886">
    <property type="term" value="C:plasma membrane"/>
    <property type="evidence" value="ECO:0007669"/>
    <property type="project" value="UniProtKB-SubCell"/>
</dbReference>
<dbReference type="Pfam" id="PF00528">
    <property type="entry name" value="BPD_transp_1"/>
    <property type="match status" value="1"/>
</dbReference>
<comment type="subcellular location">
    <subcellularLocation>
        <location evidence="1 7">Cell membrane</location>
        <topology evidence="1 7">Multi-pass membrane protein</topology>
    </subcellularLocation>
</comment>
<dbReference type="EMBL" id="CP071182">
    <property type="protein sequence ID" value="QSO49330.1"/>
    <property type="molecule type" value="Genomic_DNA"/>
</dbReference>
<keyword evidence="6 7" id="KW-0472">Membrane</keyword>
<keyword evidence="5 7" id="KW-1133">Transmembrane helix</keyword>
<feature type="domain" description="ABC transmembrane type-1" evidence="8">
    <location>
        <begin position="13"/>
        <end position="226"/>
    </location>
</feature>
<gene>
    <name evidence="9" type="ORF">JZ786_10625</name>
</gene>
<dbReference type="KEGG" id="afx:JZ786_10625"/>
<dbReference type="SUPFAM" id="SSF161098">
    <property type="entry name" value="MetI-like"/>
    <property type="match status" value="1"/>
</dbReference>
<evidence type="ECO:0000313" key="10">
    <source>
        <dbReference type="Proteomes" id="UP000663505"/>
    </source>
</evidence>
<dbReference type="Proteomes" id="UP000663505">
    <property type="component" value="Chromosome"/>
</dbReference>
<evidence type="ECO:0000256" key="6">
    <source>
        <dbReference type="ARBA" id="ARBA00023136"/>
    </source>
</evidence>
<keyword evidence="4 7" id="KW-0812">Transmembrane</keyword>
<keyword evidence="2 7" id="KW-0813">Transport</keyword>
<dbReference type="RefSeq" id="WP_206658641.1">
    <property type="nucleotide sequence ID" value="NZ_CP071182.1"/>
</dbReference>
<dbReference type="PANTHER" id="PTHR43227:SF8">
    <property type="entry name" value="DIACETYLCHITOBIOSE UPTAKE SYSTEM PERMEASE PROTEIN DASB"/>
    <property type="match status" value="1"/>
</dbReference>
<dbReference type="PROSITE" id="PS50928">
    <property type="entry name" value="ABC_TM1"/>
    <property type="match status" value="1"/>
</dbReference>
<feature type="transmembrane region" description="Helical" evidence="7">
    <location>
        <begin position="50"/>
        <end position="71"/>
    </location>
</feature>
<evidence type="ECO:0000259" key="8">
    <source>
        <dbReference type="PROSITE" id="PS50928"/>
    </source>
</evidence>
<dbReference type="InterPro" id="IPR050809">
    <property type="entry name" value="UgpAE/MalFG_permease"/>
</dbReference>
<evidence type="ECO:0000313" key="9">
    <source>
        <dbReference type="EMBL" id="QSO49330.1"/>
    </source>
</evidence>
<evidence type="ECO:0000256" key="3">
    <source>
        <dbReference type="ARBA" id="ARBA00022475"/>
    </source>
</evidence>
<sequence>MQVFHDANFWGSMITIFLFAVLTVTIQMLLAIVLALLLDSPFAKGNTLFRLIYFLPYAVPNVIAGLMWGFLYSPELNPLLGLFKLFNGGKSVNLLSSNILFYSIINILLWEFIGYTMTILFANLTSIPLELYEAAKIDGCSEWKLALRIKLPLLRPTIVLLVVLSVIGTLQLFNEPYVLSSLTAVPYNFTPNLDIYNTAFSFNNLNYSATMATVLAAITILASLLLMYVTSGEERSEKRAQKRVRQWSLIDPGKEVGA</sequence>
<feature type="transmembrane region" description="Helical" evidence="7">
    <location>
        <begin position="12"/>
        <end position="38"/>
    </location>
</feature>
<name>A0A9X7W2S5_9BACL</name>
<dbReference type="Gene3D" id="1.10.3720.10">
    <property type="entry name" value="MetI-like"/>
    <property type="match status" value="1"/>
</dbReference>
<evidence type="ECO:0000256" key="2">
    <source>
        <dbReference type="ARBA" id="ARBA00022448"/>
    </source>
</evidence>
<evidence type="ECO:0000256" key="1">
    <source>
        <dbReference type="ARBA" id="ARBA00004651"/>
    </source>
</evidence>
<feature type="transmembrane region" description="Helical" evidence="7">
    <location>
        <begin position="207"/>
        <end position="229"/>
    </location>
</feature>
<dbReference type="CDD" id="cd06261">
    <property type="entry name" value="TM_PBP2"/>
    <property type="match status" value="1"/>
</dbReference>
<keyword evidence="3" id="KW-1003">Cell membrane</keyword>
<dbReference type="InterPro" id="IPR000515">
    <property type="entry name" value="MetI-like"/>
</dbReference>